<proteinExistence type="inferred from homology"/>
<gene>
    <name evidence="6" type="primary">eda</name>
    <name evidence="6" type="ORF">ORJ04_07165</name>
</gene>
<dbReference type="CDD" id="cd00452">
    <property type="entry name" value="KDPG_aldolase"/>
    <property type="match status" value="1"/>
</dbReference>
<organism evidence="6 7">
    <name type="scientific">Rheinheimera baltica</name>
    <dbReference type="NCBI Taxonomy" id="67576"/>
    <lineage>
        <taxon>Bacteria</taxon>
        <taxon>Pseudomonadati</taxon>
        <taxon>Pseudomonadota</taxon>
        <taxon>Gammaproteobacteria</taxon>
        <taxon>Chromatiales</taxon>
        <taxon>Chromatiaceae</taxon>
        <taxon>Rheinheimera</taxon>
    </lineage>
</organism>
<protein>
    <submittedName>
        <fullName evidence="6">Bifunctional 4-hydroxy-2-oxoglutarate aldolase/2-dehydro-3-deoxy-phosphogluconate aldolase</fullName>
        <ecNumber evidence="6">4.1.2.14</ecNumber>
        <ecNumber evidence="6">4.1.3.16</ecNumber>
    </submittedName>
</protein>
<dbReference type="Proteomes" id="UP001231109">
    <property type="component" value="Unassembled WGS sequence"/>
</dbReference>
<dbReference type="PANTHER" id="PTHR30246">
    <property type="entry name" value="2-KETO-3-DEOXY-6-PHOSPHOGLUCONATE ALDOLASE"/>
    <property type="match status" value="1"/>
</dbReference>
<keyword evidence="4 6" id="KW-0456">Lyase</keyword>
<evidence type="ECO:0000256" key="4">
    <source>
        <dbReference type="ARBA" id="ARBA00023239"/>
    </source>
</evidence>
<dbReference type="EC" id="4.1.2.14" evidence="6"/>
<dbReference type="SUPFAM" id="SSF51569">
    <property type="entry name" value="Aldolase"/>
    <property type="match status" value="1"/>
</dbReference>
<dbReference type="PROSITE" id="PS00160">
    <property type="entry name" value="ALDOLASE_KDPG_KHG_2"/>
    <property type="match status" value="1"/>
</dbReference>
<dbReference type="Gene3D" id="3.20.20.70">
    <property type="entry name" value="Aldolase class I"/>
    <property type="match status" value="1"/>
</dbReference>
<dbReference type="InterPro" id="IPR000887">
    <property type="entry name" value="Aldlse_KDPG_KHG"/>
</dbReference>
<comment type="similarity">
    <text evidence="2">Belongs to the KHG/KDPG aldolase family.</text>
</comment>
<dbReference type="InterPro" id="IPR013785">
    <property type="entry name" value="Aldolase_TIM"/>
</dbReference>
<dbReference type="EMBL" id="JAPJDZ010000012">
    <property type="protein sequence ID" value="MDP5135725.1"/>
    <property type="molecule type" value="Genomic_DNA"/>
</dbReference>
<dbReference type="PANTHER" id="PTHR30246:SF1">
    <property type="entry name" value="2-DEHYDRO-3-DEOXY-6-PHOSPHOGALACTONATE ALDOLASE-RELATED"/>
    <property type="match status" value="1"/>
</dbReference>
<evidence type="ECO:0000256" key="2">
    <source>
        <dbReference type="ARBA" id="ARBA00006906"/>
    </source>
</evidence>
<keyword evidence="5" id="KW-0119">Carbohydrate metabolism</keyword>
<dbReference type="GO" id="GO:0008700">
    <property type="term" value="F:(R,S)-4-hydroxy-2-oxoglutarate aldolase activity"/>
    <property type="evidence" value="ECO:0007669"/>
    <property type="project" value="UniProtKB-EC"/>
</dbReference>
<dbReference type="EC" id="4.1.3.16" evidence="6"/>
<evidence type="ECO:0000313" key="7">
    <source>
        <dbReference type="Proteomes" id="UP001231109"/>
    </source>
</evidence>
<dbReference type="NCBIfam" id="TIGR01182">
    <property type="entry name" value="eda"/>
    <property type="match status" value="1"/>
</dbReference>
<comment type="pathway">
    <text evidence="1">Carbohydrate acid metabolism.</text>
</comment>
<dbReference type="GO" id="GO:0008675">
    <property type="term" value="F:2-dehydro-3-deoxy-phosphogluconate aldolase activity"/>
    <property type="evidence" value="ECO:0007669"/>
    <property type="project" value="UniProtKB-EC"/>
</dbReference>
<dbReference type="Pfam" id="PF01081">
    <property type="entry name" value="Aldolase"/>
    <property type="match status" value="1"/>
</dbReference>
<evidence type="ECO:0000256" key="3">
    <source>
        <dbReference type="ARBA" id="ARBA00011233"/>
    </source>
</evidence>
<comment type="caution">
    <text evidence="6">The sequence shown here is derived from an EMBL/GenBank/DDBJ whole genome shotgun (WGS) entry which is preliminary data.</text>
</comment>
<reference evidence="6 7" key="1">
    <citation type="submission" date="2022-11" db="EMBL/GenBank/DDBJ databases">
        <title>Viruses from the air-sea interface of a natural surface slick.</title>
        <authorList>
            <person name="Rahlff J."/>
            <person name="Holmfeldt K."/>
        </authorList>
    </citation>
    <scope>NUCLEOTIDE SEQUENCE [LARGE SCALE GENOMIC DNA]</scope>
    <source>
        <strain evidence="6 7">SMS4</strain>
    </source>
</reference>
<accession>A0ABT9HX65</accession>
<comment type="subunit">
    <text evidence="3">Homotrimer.</text>
</comment>
<evidence type="ECO:0000256" key="1">
    <source>
        <dbReference type="ARBA" id="ARBA00004761"/>
    </source>
</evidence>
<keyword evidence="7" id="KW-1185">Reference proteome</keyword>
<dbReference type="InterPro" id="IPR031338">
    <property type="entry name" value="KDPG/KHG_AS_2"/>
</dbReference>
<evidence type="ECO:0000256" key="5">
    <source>
        <dbReference type="ARBA" id="ARBA00023277"/>
    </source>
</evidence>
<dbReference type="RefSeq" id="WP_305974839.1">
    <property type="nucleotide sequence ID" value="NZ_JAPJDY010000004.1"/>
</dbReference>
<evidence type="ECO:0000313" key="6">
    <source>
        <dbReference type="EMBL" id="MDP5135725.1"/>
    </source>
</evidence>
<name>A0ABT9HX65_9GAMM</name>
<sequence length="216" mass="22800">MTRFSELMSGQTLLPIIQAQSPRQGVQIARAMADAGLTLVEVVLRTNASLAALTAIKQEVPQLKVGAGTVIDARILNQALAAGADFIVTPATSEELLAELASCGVPVLPGVSNTGDILLAYEHGYTELKLFPASLSGGTAFLRAMSSVFQSIRFCPTGGVNEQNMQDYLALSNVFAVGGTWVASAEWVEQGNWQAITTACHQAINRSEPEITHSVA</sequence>